<comment type="caution">
    <text evidence="2">The sequence shown here is derived from an EMBL/GenBank/DDBJ whole genome shotgun (WGS) entry which is preliminary data.</text>
</comment>
<name>A0ABT3A5X6_9ALTE</name>
<feature type="domain" description="ATPase BadF/BadG/BcrA/BcrD type" evidence="1">
    <location>
        <begin position="35"/>
        <end position="284"/>
    </location>
</feature>
<evidence type="ECO:0000313" key="3">
    <source>
        <dbReference type="Proteomes" id="UP001652504"/>
    </source>
</evidence>
<dbReference type="CDD" id="cd24082">
    <property type="entry name" value="ASKHA_NBD_GspK-like"/>
    <property type="match status" value="1"/>
</dbReference>
<dbReference type="PANTHER" id="PTHR43190:SF3">
    <property type="entry name" value="N-ACETYL-D-GLUCOSAMINE KINASE"/>
    <property type="match status" value="1"/>
</dbReference>
<dbReference type="PANTHER" id="PTHR43190">
    <property type="entry name" value="N-ACETYL-D-GLUCOSAMINE KINASE"/>
    <property type="match status" value="1"/>
</dbReference>
<dbReference type="Gene3D" id="3.30.420.40">
    <property type="match status" value="2"/>
</dbReference>
<dbReference type="InterPro" id="IPR043129">
    <property type="entry name" value="ATPase_NBD"/>
</dbReference>
<proteinExistence type="predicted"/>
<evidence type="ECO:0000313" key="2">
    <source>
        <dbReference type="EMBL" id="MCV2883756.1"/>
    </source>
</evidence>
<keyword evidence="3" id="KW-1185">Reference proteome</keyword>
<dbReference type="SUPFAM" id="SSF53067">
    <property type="entry name" value="Actin-like ATPase domain"/>
    <property type="match status" value="2"/>
</dbReference>
<evidence type="ECO:0000259" key="1">
    <source>
        <dbReference type="Pfam" id="PF01869"/>
    </source>
</evidence>
<dbReference type="EMBL" id="JAOWKX010000001">
    <property type="protein sequence ID" value="MCV2883756.1"/>
    <property type="molecule type" value="Genomic_DNA"/>
</dbReference>
<sequence>MTKFTAEFAIQAEQYQTSTSAASSKSVSTSSPFYIGVDGGGTKCRVRLEDAAGHCLGEGVAGSANIMRDTDVAKASMLEAISNAISQSGQSISLSDCVVGAGLAGANIPAAHARILQWQHPFKAFYVISDLHAACIGAHEGQEGSVIIVGTGSTGAHYKQGHFYELGGHGFPIGDKASGAWMGLKAIQHTLEVIDGLAHKDKLADAVIGQFSIDAPHELVQLCGHYTAKEFAEIAPLVVSLANQGVPKAQEILREAANYIQRMAHALLRDNSAPLCLIGGLAQSIGGLLDVTTQQRIKSCAQAPEQGAIHHARYVHSSKETCR</sequence>
<dbReference type="InterPro" id="IPR052519">
    <property type="entry name" value="Euk-type_GlcNAc_Kinase"/>
</dbReference>
<organism evidence="2 3">
    <name type="scientific">Fluctibacter corallii</name>
    <dbReference type="NCBI Taxonomy" id="2984329"/>
    <lineage>
        <taxon>Bacteria</taxon>
        <taxon>Pseudomonadati</taxon>
        <taxon>Pseudomonadota</taxon>
        <taxon>Gammaproteobacteria</taxon>
        <taxon>Alteromonadales</taxon>
        <taxon>Alteromonadaceae</taxon>
        <taxon>Fluctibacter</taxon>
    </lineage>
</organism>
<reference evidence="2 3" key="1">
    <citation type="submission" date="2022-10" db="EMBL/GenBank/DDBJ databases">
        <title>Aestuariibacter sp. AA17 isolated from Montipora capitata coral fragment.</title>
        <authorList>
            <person name="Emsley S.A."/>
            <person name="Pfannmuller K.M."/>
            <person name="Loughran R.M."/>
            <person name="Shlafstein M."/>
            <person name="Papke E."/>
            <person name="Saw J.H."/>
            <person name="Ushijima B."/>
            <person name="Videau P."/>
        </authorList>
    </citation>
    <scope>NUCLEOTIDE SEQUENCE [LARGE SCALE GENOMIC DNA]</scope>
    <source>
        <strain evidence="2 3">AA17</strain>
    </source>
</reference>
<gene>
    <name evidence="2" type="ORF">OE749_03440</name>
</gene>
<accession>A0ABT3A5X6</accession>
<protein>
    <submittedName>
        <fullName evidence="2">ATPase</fullName>
    </submittedName>
</protein>
<dbReference type="Proteomes" id="UP001652504">
    <property type="component" value="Unassembled WGS sequence"/>
</dbReference>
<dbReference type="InterPro" id="IPR002731">
    <property type="entry name" value="ATPase_BadF"/>
</dbReference>
<dbReference type="RefSeq" id="WP_263710950.1">
    <property type="nucleotide sequence ID" value="NZ_JAOWKX010000001.1"/>
</dbReference>
<dbReference type="Pfam" id="PF01869">
    <property type="entry name" value="BcrAD_BadFG"/>
    <property type="match status" value="1"/>
</dbReference>